<organism evidence="4 5">
    <name type="scientific">Sphingomonas aurantiaca</name>
    <dbReference type="NCBI Taxonomy" id="185949"/>
    <lineage>
        <taxon>Bacteria</taxon>
        <taxon>Pseudomonadati</taxon>
        <taxon>Pseudomonadota</taxon>
        <taxon>Alphaproteobacteria</taxon>
        <taxon>Sphingomonadales</taxon>
        <taxon>Sphingomonadaceae</taxon>
        <taxon>Sphingomonas</taxon>
    </lineage>
</organism>
<dbReference type="PANTHER" id="PTHR43000">
    <property type="entry name" value="DTDP-D-GLUCOSE 4,6-DEHYDRATASE-RELATED"/>
    <property type="match status" value="1"/>
</dbReference>
<dbReference type="InterPro" id="IPR001509">
    <property type="entry name" value="Epimerase_deHydtase"/>
</dbReference>
<dbReference type="Pfam" id="PF01370">
    <property type="entry name" value="Epimerase"/>
    <property type="match status" value="1"/>
</dbReference>
<evidence type="ECO:0000313" key="5">
    <source>
        <dbReference type="Proteomes" id="UP000244189"/>
    </source>
</evidence>
<accession>A0A2T5GG55</accession>
<proteinExistence type="inferred from homology"/>
<dbReference type="AlphaFoldDB" id="A0A2T5GG55"/>
<comment type="caution">
    <text evidence="4">The sequence shown here is derived from an EMBL/GenBank/DDBJ whole genome shotgun (WGS) entry which is preliminary data.</text>
</comment>
<evidence type="ECO:0000256" key="2">
    <source>
        <dbReference type="ARBA" id="ARBA00007637"/>
    </source>
</evidence>
<name>A0A2T5GG55_9SPHN</name>
<evidence type="ECO:0000313" key="4">
    <source>
        <dbReference type="EMBL" id="PTQ58312.1"/>
    </source>
</evidence>
<feature type="domain" description="NAD-dependent epimerase/dehydratase" evidence="3">
    <location>
        <begin position="4"/>
        <end position="212"/>
    </location>
</feature>
<dbReference type="RefSeq" id="WP_107959981.1">
    <property type="nucleotide sequence ID" value="NZ_QAOG01000009.1"/>
</dbReference>
<dbReference type="Gene3D" id="3.90.25.10">
    <property type="entry name" value="UDP-galactose 4-epimerase, domain 1"/>
    <property type="match status" value="1"/>
</dbReference>
<evidence type="ECO:0000259" key="3">
    <source>
        <dbReference type="Pfam" id="PF01370"/>
    </source>
</evidence>
<keyword evidence="5" id="KW-1185">Reference proteome</keyword>
<gene>
    <name evidence="4" type="ORF">C8J26_3912</name>
</gene>
<reference evidence="4 5" key="1">
    <citation type="submission" date="2018-04" db="EMBL/GenBank/DDBJ databases">
        <title>Genomic Encyclopedia of Type Strains, Phase III (KMG-III): the genomes of soil and plant-associated and newly described type strains.</title>
        <authorList>
            <person name="Whitman W."/>
        </authorList>
    </citation>
    <scope>NUCLEOTIDE SEQUENCE [LARGE SCALE GENOMIC DNA]</scope>
    <source>
        <strain evidence="4 5">MA101b</strain>
    </source>
</reference>
<sequence>MRVALTGADGFTGRFVADALAAKGVACIALSADLCDPAAVERAVDATDFDRVIHLAARAFVDVADWRAFYAVNQIGTFNLLDAVARRKPGARCVLASSAQVYGPGAQGLIDEQAATYPANHYAISKRAMELGAALWKDRLDIVVARPFNYTGVGQATQYLVPKLVDHFRRRAPVIELGNSWVKRDFGDVRSVAQAYAGLVLEADVPPVVNICTGTVSSIDEILAMLTTLSGHSVEVRTNLAFVRANDVPVLGGDATVLRGAVPGWAPRPLIDTLAWMYGHAAD</sequence>
<dbReference type="InterPro" id="IPR036291">
    <property type="entry name" value="NAD(P)-bd_dom_sf"/>
</dbReference>
<comment type="pathway">
    <text evidence="1">Bacterial outer membrane biogenesis; LPS O-antigen biosynthesis.</text>
</comment>
<evidence type="ECO:0000256" key="1">
    <source>
        <dbReference type="ARBA" id="ARBA00005125"/>
    </source>
</evidence>
<comment type="similarity">
    <text evidence="2">Belongs to the NAD(P)-dependent epimerase/dehydratase family.</text>
</comment>
<dbReference type="Gene3D" id="3.40.50.720">
    <property type="entry name" value="NAD(P)-binding Rossmann-like Domain"/>
    <property type="match status" value="1"/>
</dbReference>
<dbReference type="EMBL" id="QAOG01000009">
    <property type="protein sequence ID" value="PTQ58312.1"/>
    <property type="molecule type" value="Genomic_DNA"/>
</dbReference>
<dbReference type="Proteomes" id="UP000244189">
    <property type="component" value="Unassembled WGS sequence"/>
</dbReference>
<protein>
    <submittedName>
        <fullName evidence="4">Nucleoside-diphosphate-sugar epimerase</fullName>
    </submittedName>
</protein>
<dbReference type="SUPFAM" id="SSF51735">
    <property type="entry name" value="NAD(P)-binding Rossmann-fold domains"/>
    <property type="match status" value="1"/>
</dbReference>